<dbReference type="Proteomes" id="UP000078540">
    <property type="component" value="Unassembled WGS sequence"/>
</dbReference>
<sequence>MSTWTGTFSDLTRYNLQRCLAEPLFVLVGGNVNYHGELQVPVLANNLEESPREIVFAILSYRIGSLPQTFALFEVHTAALLSRELKMCIVASIYEKLTYKIVQVIIKY</sequence>
<protein>
    <submittedName>
        <fullName evidence="1">Uncharacterized protein</fullName>
    </submittedName>
</protein>
<proteinExistence type="predicted"/>
<organism evidence="1 2">
    <name type="scientific">Atta colombica</name>
    <dbReference type="NCBI Taxonomy" id="520822"/>
    <lineage>
        <taxon>Eukaryota</taxon>
        <taxon>Metazoa</taxon>
        <taxon>Ecdysozoa</taxon>
        <taxon>Arthropoda</taxon>
        <taxon>Hexapoda</taxon>
        <taxon>Insecta</taxon>
        <taxon>Pterygota</taxon>
        <taxon>Neoptera</taxon>
        <taxon>Endopterygota</taxon>
        <taxon>Hymenoptera</taxon>
        <taxon>Apocrita</taxon>
        <taxon>Aculeata</taxon>
        <taxon>Formicoidea</taxon>
        <taxon>Formicidae</taxon>
        <taxon>Myrmicinae</taxon>
        <taxon>Atta</taxon>
    </lineage>
</organism>
<keyword evidence="2" id="KW-1185">Reference proteome</keyword>
<dbReference type="EMBL" id="KQ976519">
    <property type="protein sequence ID" value="KYM82151.1"/>
    <property type="molecule type" value="Genomic_DNA"/>
</dbReference>
<name>A0A195BC59_9HYME</name>
<evidence type="ECO:0000313" key="2">
    <source>
        <dbReference type="Proteomes" id="UP000078540"/>
    </source>
</evidence>
<reference evidence="1 2" key="1">
    <citation type="submission" date="2015-09" db="EMBL/GenBank/DDBJ databases">
        <title>Atta colombica WGS genome.</title>
        <authorList>
            <person name="Nygaard S."/>
            <person name="Hu H."/>
            <person name="Boomsma J."/>
            <person name="Zhang G."/>
        </authorList>
    </citation>
    <scope>NUCLEOTIDE SEQUENCE [LARGE SCALE GENOMIC DNA]</scope>
    <source>
        <strain evidence="1">Treedump-2</strain>
        <tissue evidence="1">Whole body</tissue>
    </source>
</reference>
<dbReference type="AlphaFoldDB" id="A0A195BC59"/>
<accession>A0A195BC59</accession>
<evidence type="ECO:0000313" key="1">
    <source>
        <dbReference type="EMBL" id="KYM82151.1"/>
    </source>
</evidence>
<gene>
    <name evidence="1" type="ORF">ALC53_07399</name>
</gene>